<protein>
    <submittedName>
        <fullName evidence="1">Hypothetical cytosolic protein</fullName>
    </submittedName>
</protein>
<dbReference type="Proteomes" id="UP000001933">
    <property type="component" value="Chromosome"/>
</dbReference>
<reference evidence="1 2" key="1">
    <citation type="journal article" date="2007" name="Proc. Natl. Acad. Sci. U.S.A.">
        <title>The genome of Syntrophus aciditrophicus: life at the thermodynamic limit of microbial growth.</title>
        <authorList>
            <person name="McInerney M.J."/>
            <person name="Rohlin L."/>
            <person name="Mouttaki H."/>
            <person name="Kim U."/>
            <person name="Krupp R.S."/>
            <person name="Rios-Hernandez L."/>
            <person name="Sieber J."/>
            <person name="Struchtemeyer C.G."/>
            <person name="Bhattacharyya A."/>
            <person name="Campbell J.W."/>
            <person name="Gunsalus R.P."/>
        </authorList>
    </citation>
    <scope>NUCLEOTIDE SEQUENCE [LARGE SCALE GENOMIC DNA]</scope>
    <source>
        <strain evidence="1 2">SB</strain>
    </source>
</reference>
<evidence type="ECO:0000313" key="2">
    <source>
        <dbReference type="Proteomes" id="UP000001933"/>
    </source>
</evidence>
<organism evidence="1 2">
    <name type="scientific">Syntrophus aciditrophicus (strain SB)</name>
    <dbReference type="NCBI Taxonomy" id="56780"/>
    <lineage>
        <taxon>Bacteria</taxon>
        <taxon>Pseudomonadati</taxon>
        <taxon>Thermodesulfobacteriota</taxon>
        <taxon>Syntrophia</taxon>
        <taxon>Syntrophales</taxon>
        <taxon>Syntrophaceae</taxon>
        <taxon>Syntrophus</taxon>
    </lineage>
</organism>
<sequence length="53" mass="6220">MIRTNFLSGLPHQLKKEAYELNKKLDEQAGIRIKTDLLNLKLNQKSDFKNLCF</sequence>
<proteinExistence type="predicted"/>
<name>Q2LR89_SYNAS</name>
<keyword evidence="2" id="KW-1185">Reference proteome</keyword>
<dbReference type="EMBL" id="CP000252">
    <property type="protein sequence ID" value="ABC76599.1"/>
    <property type="molecule type" value="Genomic_DNA"/>
</dbReference>
<gene>
    <name evidence="1" type="ORF">SYN_02444</name>
</gene>
<accession>Q2LR89</accession>
<dbReference type="AlphaFoldDB" id="Q2LR89"/>
<evidence type="ECO:0000313" key="1">
    <source>
        <dbReference type="EMBL" id="ABC76599.1"/>
    </source>
</evidence>
<dbReference type="InParanoid" id="Q2LR89"/>
<dbReference type="KEGG" id="sat:SYN_02444"/>
<dbReference type="HOGENOM" id="CLU_3066984_0_0_7"/>